<keyword evidence="3" id="KW-1185">Reference proteome</keyword>
<feature type="transmembrane region" description="Helical" evidence="1">
    <location>
        <begin position="14"/>
        <end position="34"/>
    </location>
</feature>
<keyword evidence="1" id="KW-1133">Transmembrane helix</keyword>
<dbReference type="Proteomes" id="UP000333828">
    <property type="component" value="Unassembled WGS sequence"/>
</dbReference>
<organism evidence="2 3">
    <name type="scientific">Pandoraea iniqua</name>
    <dbReference type="NCBI Taxonomy" id="2508288"/>
    <lineage>
        <taxon>Bacteria</taxon>
        <taxon>Pseudomonadati</taxon>
        <taxon>Pseudomonadota</taxon>
        <taxon>Betaproteobacteria</taxon>
        <taxon>Burkholderiales</taxon>
        <taxon>Burkholderiaceae</taxon>
        <taxon>Pandoraea</taxon>
    </lineage>
</organism>
<accession>A0A5E4Z7B4</accession>
<name>A0A5E4Z7B4_9BURK</name>
<keyword evidence="1" id="KW-0812">Transmembrane</keyword>
<evidence type="ECO:0000313" key="3">
    <source>
        <dbReference type="Proteomes" id="UP000333828"/>
    </source>
</evidence>
<protein>
    <submittedName>
        <fullName evidence="2">Uncharacterized protein</fullName>
    </submittedName>
</protein>
<gene>
    <name evidence="2" type="ORF">PIN31115_05135</name>
</gene>
<keyword evidence="1" id="KW-0472">Membrane</keyword>
<dbReference type="EMBL" id="CABPSI010000007">
    <property type="protein sequence ID" value="VVE57039.1"/>
    <property type="molecule type" value="Genomic_DNA"/>
</dbReference>
<reference evidence="2 3" key="1">
    <citation type="submission" date="2019-08" db="EMBL/GenBank/DDBJ databases">
        <authorList>
            <person name="Peeters C."/>
        </authorList>
    </citation>
    <scope>NUCLEOTIDE SEQUENCE [LARGE SCALE GENOMIC DNA]</scope>
    <source>
        <strain evidence="2 3">LMG 31115</strain>
    </source>
</reference>
<evidence type="ECO:0000313" key="2">
    <source>
        <dbReference type="EMBL" id="VVE57039.1"/>
    </source>
</evidence>
<sequence>MTTMIQRSLRIRPLATLMGVAINVGGAATLLAHLH</sequence>
<dbReference type="AlphaFoldDB" id="A0A5E4Z7B4"/>
<proteinExistence type="predicted"/>
<evidence type="ECO:0000256" key="1">
    <source>
        <dbReference type="SAM" id="Phobius"/>
    </source>
</evidence>